<dbReference type="EMBL" id="CAJHJT010000012">
    <property type="protein sequence ID" value="CAD7000644.1"/>
    <property type="molecule type" value="Genomic_DNA"/>
</dbReference>
<dbReference type="AlphaFoldDB" id="A0A811UPH1"/>
<gene>
    <name evidence="1" type="ORF">CCAP1982_LOCUS9118</name>
</gene>
<protein>
    <submittedName>
        <fullName evidence="1">(Mediterranean fruit fly) hypothetical protein</fullName>
    </submittedName>
</protein>
<sequence>IYERKRFAGKHGVELWYKVDSEKTEKHHSSKTLLSLRRIWVNTQRRAASRARASIYVIAAGGAELYTLVEQKKR</sequence>
<feature type="non-terminal residue" evidence="1">
    <location>
        <position position="1"/>
    </location>
</feature>
<dbReference type="Proteomes" id="UP000606786">
    <property type="component" value="Unassembled WGS sequence"/>
</dbReference>
<evidence type="ECO:0000313" key="1">
    <source>
        <dbReference type="EMBL" id="CAD7000644.1"/>
    </source>
</evidence>
<keyword evidence="2" id="KW-1185">Reference proteome</keyword>
<evidence type="ECO:0000313" key="2">
    <source>
        <dbReference type="Proteomes" id="UP000606786"/>
    </source>
</evidence>
<organism evidence="1 2">
    <name type="scientific">Ceratitis capitata</name>
    <name type="common">Mediterranean fruit fly</name>
    <name type="synonym">Tephritis capitata</name>
    <dbReference type="NCBI Taxonomy" id="7213"/>
    <lineage>
        <taxon>Eukaryota</taxon>
        <taxon>Metazoa</taxon>
        <taxon>Ecdysozoa</taxon>
        <taxon>Arthropoda</taxon>
        <taxon>Hexapoda</taxon>
        <taxon>Insecta</taxon>
        <taxon>Pterygota</taxon>
        <taxon>Neoptera</taxon>
        <taxon>Endopterygota</taxon>
        <taxon>Diptera</taxon>
        <taxon>Brachycera</taxon>
        <taxon>Muscomorpha</taxon>
        <taxon>Tephritoidea</taxon>
        <taxon>Tephritidae</taxon>
        <taxon>Ceratitis</taxon>
        <taxon>Ceratitis</taxon>
    </lineage>
</organism>
<proteinExistence type="predicted"/>
<name>A0A811UPH1_CERCA</name>
<comment type="caution">
    <text evidence="1">The sequence shown here is derived from an EMBL/GenBank/DDBJ whole genome shotgun (WGS) entry which is preliminary data.</text>
</comment>
<accession>A0A811UPH1</accession>
<reference evidence="1" key="1">
    <citation type="submission" date="2020-11" db="EMBL/GenBank/DDBJ databases">
        <authorList>
            <person name="Whitehead M."/>
        </authorList>
    </citation>
    <scope>NUCLEOTIDE SEQUENCE</scope>
    <source>
        <strain evidence="1">EGII</strain>
    </source>
</reference>